<gene>
    <name evidence="1" type="ORF">AArcSl_1152</name>
</gene>
<protein>
    <submittedName>
        <fullName evidence="1">Uncharacterized protein</fullName>
    </submittedName>
</protein>
<accession>A0A343TI64</accession>
<dbReference type="KEGG" id="hdf:AArcSl_1152"/>
<dbReference type="GeneID" id="37877498"/>
<keyword evidence="2" id="KW-1185">Reference proteome</keyword>
<evidence type="ECO:0000313" key="1">
    <source>
        <dbReference type="EMBL" id="AUX08786.1"/>
    </source>
</evidence>
<dbReference type="AlphaFoldDB" id="A0A343TI64"/>
<organism evidence="1 2">
    <name type="scientific">Halalkaliarchaeum desulfuricum</name>
    <dbReference type="NCBI Taxonomy" id="2055893"/>
    <lineage>
        <taxon>Archaea</taxon>
        <taxon>Methanobacteriati</taxon>
        <taxon>Methanobacteriota</taxon>
        <taxon>Stenosarchaea group</taxon>
        <taxon>Halobacteria</taxon>
        <taxon>Halobacteriales</taxon>
        <taxon>Haloferacaceae</taxon>
        <taxon>Halalkaliarchaeum</taxon>
    </lineage>
</organism>
<dbReference type="EMBL" id="CP025066">
    <property type="protein sequence ID" value="AUX08786.1"/>
    <property type="molecule type" value="Genomic_DNA"/>
</dbReference>
<reference evidence="2" key="1">
    <citation type="submission" date="2017-11" db="EMBL/GenBank/DDBJ databases">
        <title>Phenotypic and genomic properties of facultatively anaerobic sulfur-reducing natronoarchaea from hypersaline soda lakes.</title>
        <authorList>
            <person name="Sorokin D.Y."/>
            <person name="Kublanov I.V."/>
            <person name="Roman P."/>
            <person name="Sinninghe Damste J.S."/>
            <person name="Golyshin P.N."/>
            <person name="Rojo D."/>
            <person name="Ciordia S."/>
            <person name="Mena M.D.C."/>
            <person name="Ferrer M."/>
            <person name="Messina E."/>
            <person name="Smedile F."/>
            <person name="La Spada G."/>
            <person name="La Cono V."/>
            <person name="Yakimov M.M."/>
        </authorList>
    </citation>
    <scope>NUCLEOTIDE SEQUENCE [LARGE SCALE GENOMIC DNA]</scope>
    <source>
        <strain evidence="2">AArc-Sl</strain>
    </source>
</reference>
<name>A0A343TI64_9EURY</name>
<dbReference type="InterPro" id="IPR043858">
    <property type="entry name" value="DUF5820"/>
</dbReference>
<sequence>MDLPTLPDGWTVWNDGSDGRVVLTYRPDVFDSSAFPAPCLPTLYVTDGPRDSRPAAARREKRGWQVVLFLEPEIELERRAYDDCSEALEGAVSLAEQFAAGEIEFREAYQLPREAYLAKLDELVG</sequence>
<dbReference type="Proteomes" id="UP000263012">
    <property type="component" value="Chromosome"/>
</dbReference>
<dbReference type="Pfam" id="PF19137">
    <property type="entry name" value="DUF5820"/>
    <property type="match status" value="1"/>
</dbReference>
<dbReference type="RefSeq" id="WP_119816300.1">
    <property type="nucleotide sequence ID" value="NZ_CP025066.1"/>
</dbReference>
<evidence type="ECO:0000313" key="2">
    <source>
        <dbReference type="Proteomes" id="UP000263012"/>
    </source>
</evidence>
<proteinExistence type="predicted"/>